<reference evidence="2 3" key="1">
    <citation type="journal article" date="2020" name="ISME J.">
        <title>Uncovering the hidden diversity of litter-decomposition mechanisms in mushroom-forming fungi.</title>
        <authorList>
            <person name="Floudas D."/>
            <person name="Bentzer J."/>
            <person name="Ahren D."/>
            <person name="Johansson T."/>
            <person name="Persson P."/>
            <person name="Tunlid A."/>
        </authorList>
    </citation>
    <scope>NUCLEOTIDE SEQUENCE [LARGE SCALE GENOMIC DNA]</scope>
    <source>
        <strain evidence="2 3">CBS 146.42</strain>
    </source>
</reference>
<sequence length="122" mass="13304">MKRLQAAEKGTKKRGRPARHGDLVLGDISEEDSLPGILDVLDLDTSQQTNQAEIPEIGVEMGQEEVAGQARIIQAFATDDIDRSSLVLVHLLCSTSMSLDPAIPQPSPPMLLNIYQREAIDN</sequence>
<organism evidence="2 3">
    <name type="scientific">Leucocoprinus leucothites</name>
    <dbReference type="NCBI Taxonomy" id="201217"/>
    <lineage>
        <taxon>Eukaryota</taxon>
        <taxon>Fungi</taxon>
        <taxon>Dikarya</taxon>
        <taxon>Basidiomycota</taxon>
        <taxon>Agaricomycotina</taxon>
        <taxon>Agaricomycetes</taxon>
        <taxon>Agaricomycetidae</taxon>
        <taxon>Agaricales</taxon>
        <taxon>Agaricineae</taxon>
        <taxon>Agaricaceae</taxon>
        <taxon>Leucocoprinus</taxon>
    </lineage>
</organism>
<protein>
    <submittedName>
        <fullName evidence="2">Uncharacterized protein</fullName>
    </submittedName>
</protein>
<dbReference type="EMBL" id="JAACJO010000046">
    <property type="protein sequence ID" value="KAF5345392.1"/>
    <property type="molecule type" value="Genomic_DNA"/>
</dbReference>
<dbReference type="Proteomes" id="UP000559027">
    <property type="component" value="Unassembled WGS sequence"/>
</dbReference>
<accession>A0A8H5CP43</accession>
<gene>
    <name evidence="2" type="ORF">D9756_010982</name>
</gene>
<keyword evidence="3" id="KW-1185">Reference proteome</keyword>
<dbReference type="AlphaFoldDB" id="A0A8H5CP43"/>
<evidence type="ECO:0000313" key="2">
    <source>
        <dbReference type="EMBL" id="KAF5345392.1"/>
    </source>
</evidence>
<feature type="region of interest" description="Disordered" evidence="1">
    <location>
        <begin position="1"/>
        <end position="22"/>
    </location>
</feature>
<comment type="caution">
    <text evidence="2">The sequence shown here is derived from an EMBL/GenBank/DDBJ whole genome shotgun (WGS) entry which is preliminary data.</text>
</comment>
<name>A0A8H5CP43_9AGAR</name>
<evidence type="ECO:0000313" key="3">
    <source>
        <dbReference type="Proteomes" id="UP000559027"/>
    </source>
</evidence>
<feature type="compositionally biased region" description="Basic and acidic residues" evidence="1">
    <location>
        <begin position="1"/>
        <end position="10"/>
    </location>
</feature>
<evidence type="ECO:0000256" key="1">
    <source>
        <dbReference type="SAM" id="MobiDB-lite"/>
    </source>
</evidence>
<proteinExistence type="predicted"/>